<name>U5W0H7_9ACTN</name>
<dbReference type="InterPro" id="IPR023286">
    <property type="entry name" value="ABATE_dom_sf"/>
</dbReference>
<feature type="domain" description="Zinc finger CGNR" evidence="1">
    <location>
        <begin position="137"/>
        <end position="178"/>
    </location>
</feature>
<dbReference type="Gene3D" id="1.10.3300.10">
    <property type="entry name" value="Jann2411-like domain"/>
    <property type="match status" value="1"/>
</dbReference>
<accession>U5W0H7</accession>
<evidence type="ECO:0000259" key="1">
    <source>
        <dbReference type="Pfam" id="PF11706"/>
    </source>
</evidence>
<gene>
    <name evidence="2" type="ORF">AFR_15770</name>
</gene>
<dbReference type="SUPFAM" id="SSF160904">
    <property type="entry name" value="Jann2411-like"/>
    <property type="match status" value="1"/>
</dbReference>
<proteinExistence type="predicted"/>
<dbReference type="InterPro" id="IPR021005">
    <property type="entry name" value="Znf_CGNR"/>
</dbReference>
<dbReference type="OrthoDB" id="123307at2"/>
<dbReference type="Pfam" id="PF11706">
    <property type="entry name" value="zf-CGNR"/>
    <property type="match status" value="1"/>
</dbReference>
<dbReference type="AlphaFoldDB" id="U5W0H7"/>
<dbReference type="EMBL" id="CP006272">
    <property type="protein sequence ID" value="AGZ41436.1"/>
    <property type="molecule type" value="Genomic_DNA"/>
</dbReference>
<dbReference type="RefSeq" id="WP_023361495.1">
    <property type="nucleotide sequence ID" value="NC_022657.1"/>
</dbReference>
<reference evidence="2 3" key="1">
    <citation type="journal article" date="2014" name="J. Biotechnol.">
        <title>Complete genome sequence of the actinobacterium Actinoplanes friuliensis HAG 010964, producer of the lipopeptide antibiotic friulimycin.</title>
        <authorList>
            <person name="Ruckert C."/>
            <person name="Szczepanowski R."/>
            <person name="Albersmeier A."/>
            <person name="Goesmann A."/>
            <person name="Fischer N."/>
            <person name="Steinkamper A."/>
            <person name="Puhler A."/>
            <person name="Biener R."/>
            <person name="Schwartz D."/>
            <person name="Kalinowski J."/>
        </authorList>
    </citation>
    <scope>NUCLEOTIDE SEQUENCE [LARGE SCALE GENOMIC DNA]</scope>
    <source>
        <strain evidence="2 3">DSM 7358</strain>
    </source>
</reference>
<organism evidence="2 3">
    <name type="scientific">Actinoplanes friuliensis DSM 7358</name>
    <dbReference type="NCBI Taxonomy" id="1246995"/>
    <lineage>
        <taxon>Bacteria</taxon>
        <taxon>Bacillati</taxon>
        <taxon>Actinomycetota</taxon>
        <taxon>Actinomycetes</taxon>
        <taxon>Micromonosporales</taxon>
        <taxon>Micromonosporaceae</taxon>
        <taxon>Actinoplanes</taxon>
    </lineage>
</organism>
<dbReference type="InterPro" id="IPR010852">
    <property type="entry name" value="ABATE"/>
</dbReference>
<dbReference type="PANTHER" id="PTHR35525:SF3">
    <property type="entry name" value="BLL6575 PROTEIN"/>
    <property type="match status" value="1"/>
</dbReference>
<evidence type="ECO:0000313" key="3">
    <source>
        <dbReference type="Proteomes" id="UP000017746"/>
    </source>
</evidence>
<dbReference type="eggNOG" id="COG5516">
    <property type="taxonomic scope" value="Bacteria"/>
</dbReference>
<evidence type="ECO:0000313" key="2">
    <source>
        <dbReference type="EMBL" id="AGZ41436.1"/>
    </source>
</evidence>
<sequence>MSSEIEVPPAARLVRDFVNTAEPQVAGEVLTSPERLAGWFAEQRLVDPGTRLGPADLTAAVSIREGLRSVLLGHAGHSADPDALERLTGVLATVPLRPVFSVDGYRLAATGGTAFDGACAQLVDAIRRCREDGTWGRLKVCARETCRWAYYDASRNQVRRWCSMEGCGNHVKTKRAYAVRKQRAAEQ</sequence>
<dbReference type="HOGENOM" id="CLU_087298_0_0_11"/>
<dbReference type="KEGG" id="afs:AFR_15770"/>
<dbReference type="PANTHER" id="PTHR35525">
    <property type="entry name" value="BLL6575 PROTEIN"/>
    <property type="match status" value="1"/>
</dbReference>
<dbReference type="STRING" id="1246995.AFR_15770"/>
<dbReference type="Pfam" id="PF07336">
    <property type="entry name" value="ABATE"/>
    <property type="match status" value="1"/>
</dbReference>
<protein>
    <submittedName>
        <fullName evidence="2">Putative RNA-binding protein containing a Zn-ribbon-like motif</fullName>
    </submittedName>
</protein>
<dbReference type="Proteomes" id="UP000017746">
    <property type="component" value="Chromosome"/>
</dbReference>
<keyword evidence="3" id="KW-1185">Reference proteome</keyword>